<feature type="signal peptide" evidence="1">
    <location>
        <begin position="1"/>
        <end position="19"/>
    </location>
</feature>
<organism evidence="2">
    <name type="scientific">Pedobacter sp. KACC 23697</name>
    <dbReference type="NCBI Taxonomy" id="3149230"/>
    <lineage>
        <taxon>Bacteria</taxon>
        <taxon>Pseudomonadati</taxon>
        <taxon>Bacteroidota</taxon>
        <taxon>Sphingobacteriia</taxon>
        <taxon>Sphingobacteriales</taxon>
        <taxon>Sphingobacteriaceae</taxon>
        <taxon>Pedobacter</taxon>
    </lineage>
</organism>
<gene>
    <name evidence="2" type="ORF">ABEG20_05575</name>
</gene>
<protein>
    <submittedName>
        <fullName evidence="2">Uncharacterized protein</fullName>
    </submittedName>
</protein>
<evidence type="ECO:0000313" key="2">
    <source>
        <dbReference type="EMBL" id="XBO49071.1"/>
    </source>
</evidence>
<name>A0AAU7K9G7_9SPHI</name>
<dbReference type="RefSeq" id="WP_406826403.1">
    <property type="nucleotide sequence ID" value="NZ_CP157485.1"/>
</dbReference>
<sequence>MKKFVFTLALAAVCCNAIAQSSSETSSKSSTLKSLSVPVSPAFSLTDITPTLVQNPTTPKSFALGVVQSVANGGSYFPDNFSAQFAPVWWVDPEGISIYSYLGLTRPESGKVLDDTRQNIFSGLKFTSLSVGFINKDLIPDNIEKSQKVFSIGAHTTLLRAYHKDHTKALNSAINSWHEHALEDISSNQDLIDAISRLNASDKNYQDQINALTEKMRIKLSAPDLKTINDLIIQKPVFAWDVSVATAGYGISSDATKIGRSGVWTGLSLNLKLDKKATNYFSINALGRYLYDRYQVNDENVIGKAHNLDAGGNLGFELNRLNIAVESLYRFTNGVSDSKNRTVGMISVKVSDNIFINGTFGKDFSGPNKLISLFGINWGFGKEKVALPE</sequence>
<keyword evidence="1" id="KW-0732">Signal</keyword>
<accession>A0AAU7K9G7</accession>
<proteinExistence type="predicted"/>
<reference evidence="2" key="1">
    <citation type="submission" date="2024-05" db="EMBL/GenBank/DDBJ databases">
        <authorList>
            <person name="Kim S."/>
            <person name="Heo J."/>
            <person name="Choi H."/>
            <person name="Choi Y."/>
            <person name="Kwon S.-W."/>
            <person name="Kim Y."/>
        </authorList>
    </citation>
    <scope>NUCLEOTIDE SEQUENCE</scope>
    <source>
        <strain evidence="2">KACC 23697</strain>
    </source>
</reference>
<evidence type="ECO:0000256" key="1">
    <source>
        <dbReference type="SAM" id="SignalP"/>
    </source>
</evidence>
<dbReference type="EMBL" id="CP157485">
    <property type="protein sequence ID" value="XBO49071.1"/>
    <property type="molecule type" value="Genomic_DNA"/>
</dbReference>
<dbReference type="AlphaFoldDB" id="A0AAU7K9G7"/>
<feature type="chain" id="PRO_5043873775" evidence="1">
    <location>
        <begin position="20"/>
        <end position="389"/>
    </location>
</feature>